<feature type="chain" id="PRO_5041294366" evidence="1">
    <location>
        <begin position="22"/>
        <end position="636"/>
    </location>
</feature>
<evidence type="ECO:0000313" key="2">
    <source>
        <dbReference type="EMBL" id="KAJ9154994.1"/>
    </source>
</evidence>
<dbReference type="AlphaFoldDB" id="A0AA38S2N6"/>
<sequence length="636" mass="64786">MLFSRFSPAAWAALLASTARGSPMPLDLPLGRPQTDLAVRGAMDMADHHLEKRLSADFSLDHSWDNEVLFSGSWGNNGSSDSEFVSLSVVCLECYTKGTVTAKLTDEEIVNPVVRLEFDGVEAYVDLGIVTNAGATYTVNLFTSNSPIGLGFPGLDVGVVFYVDLVFTLTAEVDLEAGFYVQLADGSYLEASLFGGDITDQLFDGISSKSLPVTVTTGRATFKADLRLRVDCGAEAEIAGIGIGAGAELSVYLNILEFVAILETTSTCELQTREYFDINAGAIAELDVVIDYTTIGAVPTVSTTLYAAPTLTQCWDSLLEGSSATLTTTATMITPAAYSEAASVPLVSGDDSVSIATTLSFGGASYKETTSTLTTAYIPAITTAPSVSAGIFAPSSSFKYPLSNSSIPTAGSGTAAASGSGEDELVTSTVYATTVYTVTSCAATVVNCPASLQQEVVVTKTVEAFTTVCPATATISAPTSSSSAASTGSGVVVHVVTDVVVLVPCSSPIVETYVPPSTAVTPAAQKVTATALAVAAISSTTTSTSTSTKAAAAAASSSWAIPVGEGEKLKWSNGTASASYSPVTYGTGKPSASLAQTTTAALAVPGTTTAVTAGAGRSLVGLSSLVGVALAALVLF</sequence>
<dbReference type="EMBL" id="JANBVO010000004">
    <property type="protein sequence ID" value="KAJ9154994.1"/>
    <property type="molecule type" value="Genomic_DNA"/>
</dbReference>
<evidence type="ECO:0000313" key="3">
    <source>
        <dbReference type="Proteomes" id="UP001174694"/>
    </source>
</evidence>
<name>A0AA38S2N6_9PEZI</name>
<keyword evidence="3" id="KW-1185">Reference proteome</keyword>
<protein>
    <submittedName>
        <fullName evidence="2">Uncharacterized protein</fullName>
    </submittedName>
</protein>
<evidence type="ECO:0000256" key="1">
    <source>
        <dbReference type="SAM" id="SignalP"/>
    </source>
</evidence>
<accession>A0AA38S2N6</accession>
<organism evidence="2 3">
    <name type="scientific">Pleurostoma richardsiae</name>
    <dbReference type="NCBI Taxonomy" id="41990"/>
    <lineage>
        <taxon>Eukaryota</taxon>
        <taxon>Fungi</taxon>
        <taxon>Dikarya</taxon>
        <taxon>Ascomycota</taxon>
        <taxon>Pezizomycotina</taxon>
        <taxon>Sordariomycetes</taxon>
        <taxon>Sordariomycetidae</taxon>
        <taxon>Calosphaeriales</taxon>
        <taxon>Pleurostomataceae</taxon>
        <taxon>Pleurostoma</taxon>
    </lineage>
</organism>
<comment type="caution">
    <text evidence="2">The sequence shown here is derived from an EMBL/GenBank/DDBJ whole genome shotgun (WGS) entry which is preliminary data.</text>
</comment>
<reference evidence="2" key="1">
    <citation type="submission" date="2022-07" db="EMBL/GenBank/DDBJ databases">
        <title>Fungi with potential for degradation of polypropylene.</title>
        <authorList>
            <person name="Gostincar C."/>
        </authorList>
    </citation>
    <scope>NUCLEOTIDE SEQUENCE</scope>
    <source>
        <strain evidence="2">EXF-13308</strain>
    </source>
</reference>
<feature type="signal peptide" evidence="1">
    <location>
        <begin position="1"/>
        <end position="21"/>
    </location>
</feature>
<gene>
    <name evidence="2" type="ORF">NKR23_g2213</name>
</gene>
<dbReference type="Proteomes" id="UP001174694">
    <property type="component" value="Unassembled WGS sequence"/>
</dbReference>
<proteinExistence type="predicted"/>
<keyword evidence="1" id="KW-0732">Signal</keyword>